<dbReference type="Proteomes" id="UP000656987">
    <property type="component" value="Segment"/>
</dbReference>
<protein>
    <recommendedName>
        <fullName evidence="3">Tail fiber protein</fullName>
    </recommendedName>
</protein>
<name>A0A7S5UT08_9CAUD</name>
<proteinExistence type="predicted"/>
<accession>A0A7S5UT08</accession>
<keyword evidence="2" id="KW-1185">Reference proteome</keyword>
<evidence type="ECO:0000313" key="1">
    <source>
        <dbReference type="EMBL" id="QIG67791.1"/>
    </source>
</evidence>
<dbReference type="EMBL" id="MN988483">
    <property type="protein sequence ID" value="QIG67791.1"/>
    <property type="molecule type" value="Genomic_DNA"/>
</dbReference>
<gene>
    <name evidence="1" type="ORF">EVB52_090</name>
</gene>
<reference evidence="1" key="1">
    <citation type="submission" date="2020-01" db="EMBL/GenBank/DDBJ databases">
        <title>Patterns of diversity and host range of bacteriophage communities associated with bean-nodulatin bacteria.</title>
        <authorList>
            <person name="Vann Cauwenberghe J."/>
            <person name="Santamaria R.I."/>
            <person name="Bustos P."/>
            <person name="Juarez S."/>
            <person name="Gonzalez V."/>
        </authorList>
    </citation>
    <scope>NUCLEOTIDE SEQUENCE</scope>
</reference>
<sequence>MAGLPPFATGTPELTIGTLILQTSYDVVKFVAQNLDAILAVEGATANVAALVGHLDEIAAIAPKLNDITQLSNNVAAVTAVAASVEQILDIYDDLTIIVNASNSAVASAASANAAKVASESIRDNLISGLNVFANILAAGSDPTVAYDPITKRITFGLPTPQVNTLAIGSVVSGSAAAASVTGAAPNQTLNLTLPTGDSAWTPVFAIVPNGSAMVQKVVDWTGGTGAKPPINVYVGSLGFVSSITDAVNIRGPAGSGTGDMLISTYDPTGKNGDAFLMTNMVEGTTNKIFTAAERTKLTGIATGATANDTDANLKNRANHTGSQAISTVTNLQPSLDAKVDLTSVGANNGVAPLDGTGKVPVANLPASVLGGVSYQGTWNANTNSPAIPAASAGNKGYYYKVSTAGTTAISGISDWGVGDWIVSNGASWEKVDNSEAVTSVAGKVGNVVLDNTDVGLGNVANKSEAQMVTSGAIADALNAKASSSQGALADTALQPADVGTIATANILTGTAAPGSGDGVDGDIYFQYDA</sequence>
<organism evidence="1 2">
    <name type="scientific">Rhizobium phage RHph_Y38</name>
    <dbReference type="NCBI Taxonomy" id="2509781"/>
    <lineage>
        <taxon>Viruses</taxon>
        <taxon>Duplodnaviria</taxon>
        <taxon>Heunggongvirae</taxon>
        <taxon>Uroviricota</taxon>
        <taxon>Caudoviricetes</taxon>
        <taxon>Schitoviridae</taxon>
        <taxon>Demetervirinae</taxon>
        <taxon>Acanvirus</taxon>
        <taxon>Acanvirus Y38</taxon>
    </lineage>
</organism>
<evidence type="ECO:0008006" key="3">
    <source>
        <dbReference type="Google" id="ProtNLM"/>
    </source>
</evidence>
<evidence type="ECO:0000313" key="2">
    <source>
        <dbReference type="Proteomes" id="UP000656987"/>
    </source>
</evidence>